<dbReference type="RefSeq" id="WP_166636711.1">
    <property type="nucleotide sequence ID" value="NZ_SNYI01000003.1"/>
</dbReference>
<protein>
    <submittedName>
        <fullName evidence="2">Uncharacterized protein</fullName>
    </submittedName>
</protein>
<accession>A0A4R6TLL1</accession>
<feature type="signal peptide" evidence="1">
    <location>
        <begin position="1"/>
        <end position="19"/>
    </location>
</feature>
<organism evidence="2 3">
    <name type="scientific">Zeaxanthinibacter enoshimensis</name>
    <dbReference type="NCBI Taxonomy" id="392009"/>
    <lineage>
        <taxon>Bacteria</taxon>
        <taxon>Pseudomonadati</taxon>
        <taxon>Bacteroidota</taxon>
        <taxon>Flavobacteriia</taxon>
        <taxon>Flavobacteriales</taxon>
        <taxon>Flavobacteriaceae</taxon>
        <taxon>Zeaxanthinibacter</taxon>
    </lineage>
</organism>
<feature type="chain" id="PRO_5020627421" evidence="1">
    <location>
        <begin position="20"/>
        <end position="50"/>
    </location>
</feature>
<evidence type="ECO:0000313" key="2">
    <source>
        <dbReference type="EMBL" id="TDQ29041.1"/>
    </source>
</evidence>
<dbReference type="AlphaFoldDB" id="A0A4R6TLL1"/>
<keyword evidence="1" id="KW-0732">Signal</keyword>
<dbReference type="Proteomes" id="UP000295468">
    <property type="component" value="Unassembled WGS sequence"/>
</dbReference>
<reference evidence="2 3" key="1">
    <citation type="submission" date="2019-03" db="EMBL/GenBank/DDBJ databases">
        <title>Genomic Encyclopedia of Archaeal and Bacterial Type Strains, Phase II (KMG-II): from individual species to whole genera.</title>
        <authorList>
            <person name="Goeker M."/>
        </authorList>
    </citation>
    <scope>NUCLEOTIDE SEQUENCE [LARGE SCALE GENOMIC DNA]</scope>
    <source>
        <strain evidence="2 3">DSM 18435</strain>
    </source>
</reference>
<dbReference type="EMBL" id="SNYI01000003">
    <property type="protein sequence ID" value="TDQ29041.1"/>
    <property type="molecule type" value="Genomic_DNA"/>
</dbReference>
<gene>
    <name evidence="2" type="ORF">CLV82_2490</name>
</gene>
<comment type="caution">
    <text evidence="2">The sequence shown here is derived from an EMBL/GenBank/DDBJ whole genome shotgun (WGS) entry which is preliminary data.</text>
</comment>
<evidence type="ECO:0000313" key="3">
    <source>
        <dbReference type="Proteomes" id="UP000295468"/>
    </source>
</evidence>
<keyword evidence="3" id="KW-1185">Reference proteome</keyword>
<dbReference type="PROSITE" id="PS51257">
    <property type="entry name" value="PROKAR_LIPOPROTEIN"/>
    <property type="match status" value="1"/>
</dbReference>
<proteinExistence type="predicted"/>
<name>A0A4R6TLL1_9FLAO</name>
<evidence type="ECO:0000256" key="1">
    <source>
        <dbReference type="SAM" id="SignalP"/>
    </source>
</evidence>
<sequence length="50" mass="5446">MRILIIYVILLLCSVLAFASCTNNEGSKDLDVITPTDSTMGIAMNLDLRS</sequence>